<evidence type="ECO:0000313" key="5">
    <source>
        <dbReference type="WBParaSite" id="TCNE_0000684301-mRNA-1"/>
    </source>
</evidence>
<dbReference type="EMBL" id="UYWY01019566">
    <property type="protein sequence ID" value="VDM38164.1"/>
    <property type="molecule type" value="Genomic_DNA"/>
</dbReference>
<sequence length="906" mass="102106">MRAIIAVTFLRMSQPYRIALHPHAGRVSLTVHASDAHRMALRVLAHKPIARRSSTPEQCSGVPSGEPHALAIVEKDDVEALRAIVAKGEVELDARIENGHLSGWSLVDVALVLDHRRCSSFLMDAGAMPSPELCGTNELLNKIETLQKRTLREAQCSKNSGLTTKEECRQLKRLEKQLLQLRKMKSVVKNCALPGPLSEATAFASASDTITVEWKKPRLQIDGDMHICVKVEWSLSDSFNHVEGEIVVRDIRNNKAQIRGLRRGLRYSIRVSAGTMRGFGSPCVATPRLILLSGWEDVQDCLKMHNGMDEISALFQDVERHRQSTLWQTVFPKFHDSNMKKKRTRLKDLFSAGSKFVRSCARGVHLTSIIYSDEKLLCTLDDLLPVLTIDENATHISKEDLYWAMKLSLCWDQVQCIQECAATSSSNAHFRSSFIEAVIQMQNALGIKDIGRVHYETISCSEEGTTFIVTVRFVDNCQSVQGVTVQWNGLSKMVCKRTTCTAMDTLSNELLNVLNFFESSQIPLRKGLYLCYLKLHSTINTIRVVVPRNAPSILPYVFIRDNGHVSKEEWEWLRLVDISASSKPLPGQLHFHNAIVAAASLLLHDLHIEDNLMHLQRLYRLQLLPKTEDVCSAPSCSWNVVEESDHKRGCLSLPMPIFEMIHLYTYNLNFITTYCHLSIFIEHFLVVVQYEQRNCLLETEARTFEQLLVTLNEFQRRLENVWKSARWMSSIASSARDKQSKCALPLATLHNAVLPSVYGGRSEHQGSLDANEAEIRRAHFYSGSYTEDSCATEVSMGVIRIYAAYQCGFSKGTSVRLQIASTTTSREVVTLVVEQLAKAAAAANEHAEEAEAHEYCLTAVVGSRERRLRDDFPPLKLQHPWSKGRLFIRRRDCVLAAIQRGNEAIV</sequence>
<accession>A0A183UEC3</accession>
<dbReference type="InterPro" id="IPR013783">
    <property type="entry name" value="Ig-like_fold"/>
</dbReference>
<evidence type="ECO:0000259" key="2">
    <source>
        <dbReference type="PROSITE" id="PS50853"/>
    </source>
</evidence>
<reference evidence="3 4" key="2">
    <citation type="submission" date="2018-11" db="EMBL/GenBank/DDBJ databases">
        <authorList>
            <consortium name="Pathogen Informatics"/>
        </authorList>
    </citation>
    <scope>NUCLEOTIDE SEQUENCE [LARGE SCALE GENOMIC DNA]</scope>
</reference>
<dbReference type="PANTHER" id="PTHR21437:SF1">
    <property type="entry name" value="WIDE AWAKE"/>
    <property type="match status" value="1"/>
</dbReference>
<dbReference type="SMART" id="SM00314">
    <property type="entry name" value="RA"/>
    <property type="match status" value="1"/>
</dbReference>
<dbReference type="SMART" id="SM00060">
    <property type="entry name" value="FN3"/>
    <property type="match status" value="1"/>
</dbReference>
<gene>
    <name evidence="3" type="ORF">TCNE_LOCUS6843</name>
</gene>
<dbReference type="CDD" id="cd17117">
    <property type="entry name" value="RA_ANKFN1_like"/>
    <property type="match status" value="1"/>
</dbReference>
<dbReference type="AlphaFoldDB" id="A0A183UEC3"/>
<evidence type="ECO:0000259" key="1">
    <source>
        <dbReference type="PROSITE" id="PS50200"/>
    </source>
</evidence>
<dbReference type="WBParaSite" id="TCNE_0000684301-mRNA-1">
    <property type="protein sequence ID" value="TCNE_0000684301-mRNA-1"/>
    <property type="gene ID" value="TCNE_0000684301"/>
</dbReference>
<dbReference type="GO" id="GO:0061172">
    <property type="term" value="P:regulation of establishment of bipolar cell polarity"/>
    <property type="evidence" value="ECO:0007669"/>
    <property type="project" value="TreeGrafter"/>
</dbReference>
<dbReference type="GO" id="GO:0005819">
    <property type="term" value="C:spindle"/>
    <property type="evidence" value="ECO:0007669"/>
    <property type="project" value="TreeGrafter"/>
</dbReference>
<dbReference type="GO" id="GO:0007165">
    <property type="term" value="P:signal transduction"/>
    <property type="evidence" value="ECO:0007669"/>
    <property type="project" value="InterPro"/>
</dbReference>
<organism evidence="4 5">
    <name type="scientific">Toxocara canis</name>
    <name type="common">Canine roundworm</name>
    <dbReference type="NCBI Taxonomy" id="6265"/>
    <lineage>
        <taxon>Eukaryota</taxon>
        <taxon>Metazoa</taxon>
        <taxon>Ecdysozoa</taxon>
        <taxon>Nematoda</taxon>
        <taxon>Chromadorea</taxon>
        <taxon>Rhabditida</taxon>
        <taxon>Spirurina</taxon>
        <taxon>Ascaridomorpha</taxon>
        <taxon>Ascaridoidea</taxon>
        <taxon>Toxocaridae</taxon>
        <taxon>Toxocara</taxon>
    </lineage>
</organism>
<name>A0A183UEC3_TOXCA</name>
<evidence type="ECO:0000313" key="3">
    <source>
        <dbReference type="EMBL" id="VDM38164.1"/>
    </source>
</evidence>
<dbReference type="PROSITE" id="PS50853">
    <property type="entry name" value="FN3"/>
    <property type="match status" value="1"/>
</dbReference>
<protein>
    <submittedName>
        <fullName evidence="5">Ankyrin repeat and fibronectin type-III domain-containing protein 1</fullName>
    </submittedName>
</protein>
<dbReference type="Proteomes" id="UP000050794">
    <property type="component" value="Unassembled WGS sequence"/>
</dbReference>
<dbReference type="SUPFAM" id="SSF49265">
    <property type="entry name" value="Fibronectin type III"/>
    <property type="match status" value="1"/>
</dbReference>
<dbReference type="Pfam" id="PF00788">
    <property type="entry name" value="RA"/>
    <property type="match status" value="1"/>
</dbReference>
<dbReference type="InterPro" id="IPR039269">
    <property type="entry name" value="ANKFN1"/>
</dbReference>
<dbReference type="GO" id="GO:0000132">
    <property type="term" value="P:establishment of mitotic spindle orientation"/>
    <property type="evidence" value="ECO:0007669"/>
    <property type="project" value="TreeGrafter"/>
</dbReference>
<dbReference type="InterPro" id="IPR000159">
    <property type="entry name" value="RA_dom"/>
</dbReference>
<dbReference type="CDD" id="cd00063">
    <property type="entry name" value="FN3"/>
    <property type="match status" value="1"/>
</dbReference>
<proteinExistence type="predicted"/>
<feature type="domain" description="Ras-associating" evidence="1">
    <location>
        <begin position="795"/>
        <end position="893"/>
    </location>
</feature>
<feature type="domain" description="Fibronectin type-III" evidence="2">
    <location>
        <begin position="193"/>
        <end position="293"/>
    </location>
</feature>
<dbReference type="PANTHER" id="PTHR21437">
    <property type="entry name" value="WIDE AWAKE"/>
    <property type="match status" value="1"/>
</dbReference>
<dbReference type="Gene3D" id="2.60.40.10">
    <property type="entry name" value="Immunoglobulins"/>
    <property type="match status" value="1"/>
</dbReference>
<dbReference type="InterPro" id="IPR036116">
    <property type="entry name" value="FN3_sf"/>
</dbReference>
<evidence type="ECO:0000313" key="4">
    <source>
        <dbReference type="Proteomes" id="UP000050794"/>
    </source>
</evidence>
<keyword evidence="4" id="KW-1185">Reference proteome</keyword>
<dbReference type="PROSITE" id="PS50200">
    <property type="entry name" value="RA"/>
    <property type="match status" value="1"/>
</dbReference>
<dbReference type="Gene3D" id="3.10.20.90">
    <property type="entry name" value="Phosphatidylinositol 3-kinase Catalytic Subunit, Chain A, domain 1"/>
    <property type="match status" value="1"/>
</dbReference>
<reference evidence="5" key="1">
    <citation type="submission" date="2016-06" db="UniProtKB">
        <authorList>
            <consortium name="WormBaseParasite"/>
        </authorList>
    </citation>
    <scope>IDENTIFICATION</scope>
</reference>
<dbReference type="InterPro" id="IPR003961">
    <property type="entry name" value="FN3_dom"/>
</dbReference>